<evidence type="ECO:0000256" key="2">
    <source>
        <dbReference type="SAM" id="Phobius"/>
    </source>
</evidence>
<evidence type="ECO:0000313" key="6">
    <source>
        <dbReference type="Proteomes" id="UP000240624"/>
    </source>
</evidence>
<sequence>MTPNFALSLSLEGLRLLHRAPAGWTRIGEVPLDSADLAGDLARLRAAALARAPEGLRTKLLIPNDQIRYLVLEGVLGADEVAKALEGTTPYAVDELAIDYVVEDGRTHVAAVARETLEEAEGFAREHALEPVAFAAVPESDGFPGEVLFGPVEGLKETVTRDEVVVHELPSEAQGDPLEITDMDSAVTDASFDAEPPIGEDDLPPAPIPAQPPTDAVEVGTGPEADASEEEMAAIDTPAPEIEAGDEMPAPRSEPLDTQPEAPNEGVSRDRDQTSPAPVTPAADLEDEDEALLAPAPDTTAPRPAEPLPQAGAPVMPDLPMPDQSGIDDDEAMLAEPAHREPPRPAAPPAAPPLPPRGDAARDKAPPPRTDESTDAARRIMPPAMPRPGAPPAAMPAMPPATPGESQETGENAEAAALAAGASLVAPEASAEAPRPATAPRAESGSRRSVDLASERERMTVFGARRATPDKRPGRLALIAGAIVTALLVLLFGFWLSAAEDDPQAGLLRDTSADLAALTPDEPEAAPSGTQEPEAAVAVPEQPAPEPVPDYDDYPAPDRGPAAAVSPAEAERVYAATGVWLRAPRLPLTPRAEQLGMPVAVTSEAVAEFGMDGLRLAAVAPDGGLPVQAVPPPAGSVFERDARGFIAATAEGTVTPQGLVVYEGRPEVLPPTRPGTVAPPAATPADESEASKAEASEDDSAALVDPATTPAARPEGVELIPGAPPVVPPTRPGTKALETDEAEAAGVTPGGVALDALRPTRRPEDAVLPPLAAYEGPRPPLRPEGLAPDAESQVTEATDAQAAALAEAVGETPSPPARASVADALASLMADAPDPLANATPQAVPTARRPDSRPRNFDRVVAQSRSRAPAAAASTTASAPQQVANATVAPDGPVPGSVARAATRDNAINLRDINLIGVYGKPGARRALIRMENGRYLRVGVGDALDGGKVTAIGDDVLNYVRRGRTMVLKIPD</sequence>
<dbReference type="OrthoDB" id="7870459at2"/>
<keyword evidence="2" id="KW-1133">Transmembrane helix</keyword>
<dbReference type="RefSeq" id="WP_085894494.1">
    <property type="nucleotide sequence ID" value="NZ_FWFY01000001.1"/>
</dbReference>
<dbReference type="Proteomes" id="UP000193495">
    <property type="component" value="Unassembled WGS sequence"/>
</dbReference>
<dbReference type="EMBL" id="FWFY01000001">
    <property type="protein sequence ID" value="SLN13641.1"/>
    <property type="molecule type" value="Genomic_DNA"/>
</dbReference>
<feature type="compositionally biased region" description="Basic and acidic residues" evidence="1">
    <location>
        <begin position="444"/>
        <end position="453"/>
    </location>
</feature>
<proteinExistence type="predicted"/>
<accession>A0A1X6Y8D9</accession>
<keyword evidence="2" id="KW-0812">Transmembrane</keyword>
<feature type="transmembrane region" description="Helical" evidence="2">
    <location>
        <begin position="476"/>
        <end position="496"/>
    </location>
</feature>
<dbReference type="AlphaFoldDB" id="A0A1X6Y8D9"/>
<keyword evidence="2" id="KW-0472">Membrane</keyword>
<evidence type="ECO:0000313" key="5">
    <source>
        <dbReference type="Proteomes" id="UP000193495"/>
    </source>
</evidence>
<feature type="region of interest" description="Disordered" evidence="1">
    <location>
        <begin position="190"/>
        <end position="453"/>
    </location>
</feature>
<reference evidence="3 6" key="2">
    <citation type="submission" date="2018-03" db="EMBL/GenBank/DDBJ databases">
        <title>Genomic Encyclopedia of Archaeal and Bacterial Type Strains, Phase II (KMG-II): from individual species to whole genera.</title>
        <authorList>
            <person name="Goeker M."/>
        </authorList>
    </citation>
    <scope>NUCLEOTIDE SEQUENCE [LARGE SCALE GENOMIC DNA]</scope>
    <source>
        <strain evidence="3 6">DSM 29956</strain>
    </source>
</reference>
<reference evidence="4 5" key="1">
    <citation type="submission" date="2017-03" db="EMBL/GenBank/DDBJ databases">
        <authorList>
            <person name="Afonso C.L."/>
            <person name="Miller P.J."/>
            <person name="Scott M.A."/>
            <person name="Spackman E."/>
            <person name="Goraichik I."/>
            <person name="Dimitrov K.M."/>
            <person name="Suarez D.L."/>
            <person name="Swayne D.E."/>
        </authorList>
    </citation>
    <scope>NUCLEOTIDE SEQUENCE [LARGE SCALE GENOMIC DNA]</scope>
    <source>
        <strain evidence="4 5">CECT 8367</strain>
    </source>
</reference>
<evidence type="ECO:0008006" key="7">
    <source>
        <dbReference type="Google" id="ProtNLM"/>
    </source>
</evidence>
<feature type="compositionally biased region" description="Low complexity" evidence="1">
    <location>
        <begin position="859"/>
        <end position="884"/>
    </location>
</feature>
<feature type="compositionally biased region" description="Low complexity" evidence="1">
    <location>
        <begin position="292"/>
        <end position="303"/>
    </location>
</feature>
<name>A0A1X6Y8D9_9RHOB</name>
<feature type="region of interest" description="Disordered" evidence="1">
    <location>
        <begin position="833"/>
        <end position="898"/>
    </location>
</feature>
<evidence type="ECO:0000313" key="4">
    <source>
        <dbReference type="EMBL" id="SLN13641.1"/>
    </source>
</evidence>
<feature type="compositionally biased region" description="Low complexity" evidence="1">
    <location>
        <begin position="793"/>
        <end position="809"/>
    </location>
</feature>
<feature type="compositionally biased region" description="Low complexity" evidence="1">
    <location>
        <begin position="674"/>
        <end position="685"/>
    </location>
</feature>
<feature type="compositionally biased region" description="Pro residues" evidence="1">
    <location>
        <begin position="722"/>
        <end position="731"/>
    </location>
</feature>
<protein>
    <recommendedName>
        <fullName evidence="7">Type IV pilus biogenesis</fullName>
    </recommendedName>
</protein>
<feature type="region of interest" description="Disordered" evidence="1">
    <location>
        <begin position="770"/>
        <end position="818"/>
    </location>
</feature>
<feature type="compositionally biased region" description="Pro residues" evidence="1">
    <location>
        <begin position="344"/>
        <end position="356"/>
    </location>
</feature>
<gene>
    <name evidence="3" type="ORF">CLV79_103293</name>
    <name evidence="4" type="ORF">LOS8367_00105</name>
</gene>
<feature type="compositionally biased region" description="Low complexity" evidence="1">
    <location>
        <begin position="413"/>
        <end position="443"/>
    </location>
</feature>
<keyword evidence="6" id="KW-1185">Reference proteome</keyword>
<feature type="compositionally biased region" description="Basic and acidic residues" evidence="1">
    <location>
        <begin position="848"/>
        <end position="858"/>
    </location>
</feature>
<feature type="region of interest" description="Disordered" evidence="1">
    <location>
        <begin position="520"/>
        <end position="565"/>
    </location>
</feature>
<feature type="region of interest" description="Disordered" evidence="1">
    <location>
        <begin position="670"/>
        <end position="731"/>
    </location>
</feature>
<feature type="compositionally biased region" description="Basic and acidic residues" evidence="1">
    <location>
        <begin position="359"/>
        <end position="378"/>
    </location>
</feature>
<dbReference type="EMBL" id="PYGB01000003">
    <property type="protein sequence ID" value="PSK87242.1"/>
    <property type="molecule type" value="Genomic_DNA"/>
</dbReference>
<dbReference type="Proteomes" id="UP000240624">
    <property type="component" value="Unassembled WGS sequence"/>
</dbReference>
<organism evidence="4 5">
    <name type="scientific">Limimaricola soesokkakensis</name>
    <dbReference type="NCBI Taxonomy" id="1343159"/>
    <lineage>
        <taxon>Bacteria</taxon>
        <taxon>Pseudomonadati</taxon>
        <taxon>Pseudomonadota</taxon>
        <taxon>Alphaproteobacteria</taxon>
        <taxon>Rhodobacterales</taxon>
        <taxon>Paracoccaceae</taxon>
        <taxon>Limimaricola</taxon>
    </lineage>
</organism>
<evidence type="ECO:0000256" key="1">
    <source>
        <dbReference type="SAM" id="MobiDB-lite"/>
    </source>
</evidence>
<feature type="compositionally biased region" description="Low complexity" evidence="1">
    <location>
        <begin position="531"/>
        <end position="541"/>
    </location>
</feature>
<feature type="compositionally biased region" description="Pro residues" evidence="1">
    <location>
        <begin position="383"/>
        <end position="402"/>
    </location>
</feature>
<evidence type="ECO:0000313" key="3">
    <source>
        <dbReference type="EMBL" id="PSK87242.1"/>
    </source>
</evidence>